<gene>
    <name evidence="1" type="ORF">Cvel_6450</name>
</gene>
<reference evidence="1" key="1">
    <citation type="submission" date="2014-11" db="EMBL/GenBank/DDBJ databases">
        <authorList>
            <person name="Otto D Thomas"/>
            <person name="Naeem Raeece"/>
        </authorList>
    </citation>
    <scope>NUCLEOTIDE SEQUENCE</scope>
</reference>
<dbReference type="EMBL" id="CDMZ01002386">
    <property type="protein sequence ID" value="CEM42126.1"/>
    <property type="molecule type" value="Genomic_DNA"/>
</dbReference>
<name>A0A0G4HE55_9ALVE</name>
<sequence length="71" mass="8242">MEELRLFFEAHLGWLVTPQGGQEREELVRKGLEFPRFFEKGRRWFSDALCDAVEGTLKQPPGHLPPFVDVT</sequence>
<dbReference type="VEuPathDB" id="CryptoDB:Cvel_6450"/>
<protein>
    <submittedName>
        <fullName evidence="1">Uncharacterized protein</fullName>
    </submittedName>
</protein>
<evidence type="ECO:0000313" key="1">
    <source>
        <dbReference type="EMBL" id="CEM42126.1"/>
    </source>
</evidence>
<accession>A0A0G4HE55</accession>
<dbReference type="AlphaFoldDB" id="A0A0G4HE55"/>
<organism evidence="1">
    <name type="scientific">Chromera velia CCMP2878</name>
    <dbReference type="NCBI Taxonomy" id="1169474"/>
    <lineage>
        <taxon>Eukaryota</taxon>
        <taxon>Sar</taxon>
        <taxon>Alveolata</taxon>
        <taxon>Colpodellida</taxon>
        <taxon>Chromeraceae</taxon>
        <taxon>Chromera</taxon>
    </lineage>
</organism>
<proteinExistence type="predicted"/>